<dbReference type="Proteomes" id="UP000282574">
    <property type="component" value="Unassembled WGS sequence"/>
</dbReference>
<evidence type="ECO:0000256" key="1">
    <source>
        <dbReference type="SAM" id="MobiDB-lite"/>
    </source>
</evidence>
<gene>
    <name evidence="2" type="ORF">DSM107010_19850</name>
</gene>
<sequence>MQQMPRKTIDLVELEPEDLELLARLAKETGKSVNQLILESVRATYGVSCSRERERDTTAAVVKAIGVLNVQIEMMRAVVELQGKQIRSLSGTVTGSATGKRINSALHERGVDTERQHAGRGNHKRHTRSQETT</sequence>
<accession>A0AB37UN95</accession>
<organism evidence="2 3">
    <name type="scientific">Chroococcidiopsis cubana SAG 39.79</name>
    <dbReference type="NCBI Taxonomy" id="388085"/>
    <lineage>
        <taxon>Bacteria</taxon>
        <taxon>Bacillati</taxon>
        <taxon>Cyanobacteriota</taxon>
        <taxon>Cyanophyceae</taxon>
        <taxon>Chroococcidiopsidales</taxon>
        <taxon>Chroococcidiopsidaceae</taxon>
        <taxon>Chroococcidiopsis</taxon>
    </lineage>
</organism>
<reference evidence="2 3" key="1">
    <citation type="journal article" date="2019" name="Genome Biol. Evol.">
        <title>Day and night: Metabolic profiles and evolutionary relationships of six axenic non-marine cyanobacteria.</title>
        <authorList>
            <person name="Will S.E."/>
            <person name="Henke P."/>
            <person name="Boedeker C."/>
            <person name="Huang S."/>
            <person name="Brinkmann H."/>
            <person name="Rohde M."/>
            <person name="Jarek M."/>
            <person name="Friedl T."/>
            <person name="Seufert S."/>
            <person name="Schumacher M."/>
            <person name="Overmann J."/>
            <person name="Neumann-Schaal M."/>
            <person name="Petersen J."/>
        </authorList>
    </citation>
    <scope>NUCLEOTIDE SEQUENCE [LARGE SCALE GENOMIC DNA]</scope>
    <source>
        <strain evidence="2 3">SAG 39.79</strain>
    </source>
</reference>
<name>A0AB37UN95_9CYAN</name>
<evidence type="ECO:0000313" key="3">
    <source>
        <dbReference type="Proteomes" id="UP000282574"/>
    </source>
</evidence>
<feature type="compositionally biased region" description="Basic and acidic residues" evidence="1">
    <location>
        <begin position="106"/>
        <end position="117"/>
    </location>
</feature>
<proteinExistence type="predicted"/>
<feature type="region of interest" description="Disordered" evidence="1">
    <location>
        <begin position="92"/>
        <end position="133"/>
    </location>
</feature>
<evidence type="ECO:0000313" key="2">
    <source>
        <dbReference type="EMBL" id="RUT12855.1"/>
    </source>
</evidence>
<protein>
    <recommendedName>
        <fullName evidence="4">Ribbon-helix-helix protein CopG domain-containing protein</fullName>
    </recommendedName>
</protein>
<comment type="caution">
    <text evidence="2">The sequence shown here is derived from an EMBL/GenBank/DDBJ whole genome shotgun (WGS) entry which is preliminary data.</text>
</comment>
<keyword evidence="3" id="KW-1185">Reference proteome</keyword>
<evidence type="ECO:0008006" key="4">
    <source>
        <dbReference type="Google" id="ProtNLM"/>
    </source>
</evidence>
<dbReference type="RefSeq" id="WP_106166162.1">
    <property type="nucleotide sequence ID" value="NZ_JAVKZF010000002.1"/>
</dbReference>
<dbReference type="AlphaFoldDB" id="A0AB37UN95"/>
<dbReference type="EMBL" id="RSCK01000011">
    <property type="protein sequence ID" value="RUT12855.1"/>
    <property type="molecule type" value="Genomic_DNA"/>
</dbReference>
<feature type="compositionally biased region" description="Basic residues" evidence="1">
    <location>
        <begin position="118"/>
        <end position="127"/>
    </location>
</feature>